<proteinExistence type="predicted"/>
<keyword evidence="3" id="KW-1185">Reference proteome</keyword>
<evidence type="ECO:0000256" key="1">
    <source>
        <dbReference type="SAM" id="MobiDB-lite"/>
    </source>
</evidence>
<feature type="region of interest" description="Disordered" evidence="1">
    <location>
        <begin position="1"/>
        <end position="169"/>
    </location>
</feature>
<dbReference type="PANTHER" id="PTHR34706:SF2">
    <property type="entry name" value="RFEF"/>
    <property type="match status" value="1"/>
</dbReference>
<dbReference type="SUPFAM" id="SSF53300">
    <property type="entry name" value="vWA-like"/>
    <property type="match status" value="1"/>
</dbReference>
<dbReference type="AlphaFoldDB" id="A0A8H3TVI7"/>
<comment type="caution">
    <text evidence="2">The sequence shown here is derived from an EMBL/GenBank/DDBJ whole genome shotgun (WGS) entry which is preliminary data.</text>
</comment>
<evidence type="ECO:0000313" key="3">
    <source>
        <dbReference type="Proteomes" id="UP000620104"/>
    </source>
</evidence>
<dbReference type="OrthoDB" id="2142040at2759"/>
<accession>A0A8H3TVI7</accession>
<feature type="compositionally biased region" description="Low complexity" evidence="1">
    <location>
        <begin position="1"/>
        <end position="42"/>
    </location>
</feature>
<name>A0A8H3TVI7_9TREE</name>
<protein>
    <recommendedName>
        <fullName evidence="4">VWFA domain-containing protein</fullName>
    </recommendedName>
</protein>
<gene>
    <name evidence="2" type="ORF">NliqN6_4412</name>
</gene>
<feature type="compositionally biased region" description="Pro residues" evidence="1">
    <location>
        <begin position="80"/>
        <end position="94"/>
    </location>
</feature>
<dbReference type="InterPro" id="IPR036465">
    <property type="entry name" value="vWFA_dom_sf"/>
</dbReference>
<organism evidence="2 3">
    <name type="scientific">Naganishia liquefaciens</name>
    <dbReference type="NCBI Taxonomy" id="104408"/>
    <lineage>
        <taxon>Eukaryota</taxon>
        <taxon>Fungi</taxon>
        <taxon>Dikarya</taxon>
        <taxon>Basidiomycota</taxon>
        <taxon>Agaricomycotina</taxon>
        <taxon>Tremellomycetes</taxon>
        <taxon>Filobasidiales</taxon>
        <taxon>Filobasidiaceae</taxon>
        <taxon>Naganishia</taxon>
    </lineage>
</organism>
<dbReference type="Gene3D" id="3.40.50.410">
    <property type="entry name" value="von Willebrand factor, type A domain"/>
    <property type="match status" value="1"/>
</dbReference>
<feature type="compositionally biased region" description="Low complexity" evidence="1">
    <location>
        <begin position="110"/>
        <end position="160"/>
    </location>
</feature>
<reference evidence="2" key="1">
    <citation type="submission" date="2020-07" db="EMBL/GenBank/DDBJ databases">
        <title>Draft Genome Sequence of a Deep-Sea Yeast, Naganishia (Cryptococcus) liquefaciens strain N6.</title>
        <authorList>
            <person name="Han Y.W."/>
            <person name="Kajitani R."/>
            <person name="Morimoto H."/>
            <person name="Parhat M."/>
            <person name="Tsubouchi H."/>
            <person name="Bakenova O."/>
            <person name="Ogata M."/>
            <person name="Argunhan B."/>
            <person name="Aoki R."/>
            <person name="Kajiwara S."/>
            <person name="Itoh T."/>
            <person name="Iwasaki H."/>
        </authorList>
    </citation>
    <scope>NUCLEOTIDE SEQUENCE</scope>
    <source>
        <strain evidence="2">N6</strain>
    </source>
</reference>
<evidence type="ECO:0000313" key="2">
    <source>
        <dbReference type="EMBL" id="GHJ88010.1"/>
    </source>
</evidence>
<evidence type="ECO:0008006" key="4">
    <source>
        <dbReference type="Google" id="ProtNLM"/>
    </source>
</evidence>
<dbReference type="EMBL" id="BLZA01000024">
    <property type="protein sequence ID" value="GHJ88010.1"/>
    <property type="molecule type" value="Genomic_DNA"/>
</dbReference>
<dbReference type="Proteomes" id="UP000620104">
    <property type="component" value="Unassembled WGS sequence"/>
</dbReference>
<sequence length="489" mass="51831">MGLASKLAAANAAQGAPPNMAGVGAGAQQPYGQAPQQSYAAPPSAPPGHPSAGGYPSQRGTYPGSMPTPQPASGSASTPGGPPSYAPPSGPPPGAAASPYGAPPGPPPGQQQYGQQGQQQYGQQQSYGQLQQQQQQYGQPQQQYGQQQAYGQPQQQQPQGGAPGGGDTRDARYLLTVLQQCVQDPLARSNAALRVIEEAGFSTTTTLQSSFGTPALISPFPRQQNIQAFYPPGSLDMIAAQVASSGALDKIATEWRMPKEIATDLVKISLFDVVLYVDDSGSMAFEEGGERIDDLKLILSRVAYATSLFDQDGIQVRFMNSRVEGNGINSEAAALNLLTQVRFSGLTPLGTQLDAKIIQPLLLGPARANQLKKPLLIVILTDGTPAGEPKEQVFNVIMRTNQELARTRYGPDAVSYQFAQIGNDLKAQAFLGELDNHPAIGGLIDSTSNYEVEQDEMMRTSGVQLTPEMWLVKLLLGSIDSSYDTKDEK</sequence>
<dbReference type="PANTHER" id="PTHR34706">
    <property type="entry name" value="SLR1338 PROTEIN"/>
    <property type="match status" value="1"/>
</dbReference>